<keyword evidence="3" id="KW-1185">Reference proteome</keyword>
<gene>
    <name evidence="2" type="ORF">E2C01_039122</name>
</gene>
<evidence type="ECO:0000313" key="3">
    <source>
        <dbReference type="Proteomes" id="UP000324222"/>
    </source>
</evidence>
<reference evidence="2 3" key="1">
    <citation type="submission" date="2019-05" db="EMBL/GenBank/DDBJ databases">
        <title>Another draft genome of Portunus trituberculatus and its Hox gene families provides insights of decapod evolution.</title>
        <authorList>
            <person name="Jeong J.-H."/>
            <person name="Song I."/>
            <person name="Kim S."/>
            <person name="Choi T."/>
            <person name="Kim D."/>
            <person name="Ryu S."/>
            <person name="Kim W."/>
        </authorList>
    </citation>
    <scope>NUCLEOTIDE SEQUENCE [LARGE SCALE GENOMIC DNA]</scope>
    <source>
        <tissue evidence="2">Muscle</tissue>
    </source>
</reference>
<comment type="caution">
    <text evidence="2">The sequence shown here is derived from an EMBL/GenBank/DDBJ whole genome shotgun (WGS) entry which is preliminary data.</text>
</comment>
<organism evidence="2 3">
    <name type="scientific">Portunus trituberculatus</name>
    <name type="common">Swimming crab</name>
    <name type="synonym">Neptunus trituberculatus</name>
    <dbReference type="NCBI Taxonomy" id="210409"/>
    <lineage>
        <taxon>Eukaryota</taxon>
        <taxon>Metazoa</taxon>
        <taxon>Ecdysozoa</taxon>
        <taxon>Arthropoda</taxon>
        <taxon>Crustacea</taxon>
        <taxon>Multicrustacea</taxon>
        <taxon>Malacostraca</taxon>
        <taxon>Eumalacostraca</taxon>
        <taxon>Eucarida</taxon>
        <taxon>Decapoda</taxon>
        <taxon>Pleocyemata</taxon>
        <taxon>Brachyura</taxon>
        <taxon>Eubrachyura</taxon>
        <taxon>Portunoidea</taxon>
        <taxon>Portunidae</taxon>
        <taxon>Portuninae</taxon>
        <taxon>Portunus</taxon>
    </lineage>
</organism>
<dbReference type="AlphaFoldDB" id="A0A5B7FLW5"/>
<dbReference type="EMBL" id="VSRR010006725">
    <property type="protein sequence ID" value="MPC45424.1"/>
    <property type="molecule type" value="Genomic_DNA"/>
</dbReference>
<dbReference type="Proteomes" id="UP000324222">
    <property type="component" value="Unassembled WGS sequence"/>
</dbReference>
<name>A0A5B7FLW5_PORTR</name>
<evidence type="ECO:0000256" key="1">
    <source>
        <dbReference type="SAM" id="MobiDB-lite"/>
    </source>
</evidence>
<proteinExistence type="predicted"/>
<protein>
    <submittedName>
        <fullName evidence="2">Uncharacterized protein</fullName>
    </submittedName>
</protein>
<sequence>MTTQENVWKYHIKTQYTVHSLASLPCRRNKSGHEGLCGGDSRVTSRLGHASTKSDAAPGRRLDWRRPGSRQDARHQEK</sequence>
<accession>A0A5B7FLW5</accession>
<evidence type="ECO:0000313" key="2">
    <source>
        <dbReference type="EMBL" id="MPC45424.1"/>
    </source>
</evidence>
<feature type="region of interest" description="Disordered" evidence="1">
    <location>
        <begin position="28"/>
        <end position="78"/>
    </location>
</feature>
<feature type="compositionally biased region" description="Basic and acidic residues" evidence="1">
    <location>
        <begin position="58"/>
        <end position="78"/>
    </location>
</feature>